<proteinExistence type="predicted"/>
<dbReference type="PANTHER" id="PTHR10272:SF13">
    <property type="entry name" value="POLY(ETHYLENE TEREPHTHALATE) HYDROLASE"/>
    <property type="match status" value="1"/>
</dbReference>
<dbReference type="GO" id="GO:0016042">
    <property type="term" value="P:lipid catabolic process"/>
    <property type="evidence" value="ECO:0007669"/>
    <property type="project" value="UniProtKB-KW"/>
</dbReference>
<dbReference type="Pfam" id="PF07176">
    <property type="entry name" value="DUF1400"/>
    <property type="match status" value="1"/>
</dbReference>
<dbReference type="InterPro" id="IPR010802">
    <property type="entry name" value="DUF1400"/>
</dbReference>
<organism evidence="6">
    <name type="scientific">Symploca sp. SIO1C4</name>
    <dbReference type="NCBI Taxonomy" id="2607765"/>
    <lineage>
        <taxon>Bacteria</taxon>
        <taxon>Bacillati</taxon>
        <taxon>Cyanobacteriota</taxon>
        <taxon>Cyanophyceae</taxon>
        <taxon>Coleofasciculales</taxon>
        <taxon>Coleofasciculaceae</taxon>
        <taxon>Symploca</taxon>
    </lineage>
</organism>
<sequence>MESKTFGKELKNLIRPNQLVFRRWFRSLGLGVICTILSAIPVNAAERIYFDYGPLALSISVDSLETFAKEGKINKELEFYLKRVSEENQATFREVLQTKQEVDPVQLYRFFRTPIGEQLLTGFGKIIQVQGGRNGKYSIRGALVQAAADPEGLTVLNFMRKFSTNIELNTDQILEVSGLLEKIVKATDEMVSQISRLAAAEAATENSVNFSILPDIRKTGEFGFRKQIITLKDNSRQREFRVELYQPQRWRAGQTPVVIASHGLASTPEHFEQPAQHLASYGYVVALLQHPGSDLTYLQNTLAGYSRDIFRIEEFIDRPLDVSYVLDELARRNQAEFAGKLNLQEVGVIGHSFGGYTALALAGAEIDFERLETDCNRVVWDPNLSLLVQCRALELPRKAYNFRDPRVKAAIAINPVNSSVFGPKGLSKIQIPVFLGAGTLDPATPAVLEQMRSFTWLNTPNKHLGLLEGQAHLNFSQLDAGTKAMIDSLPNLKLPPQSLIDDYGNAMMLSFLEVHVVTNSEYRPYLQSSYAEYISQEPFKFYLISSSSVNELNRVIQEFKAREGISDR</sequence>
<dbReference type="AlphaFoldDB" id="A0A6B3N9B0"/>
<evidence type="ECO:0000259" key="5">
    <source>
        <dbReference type="Pfam" id="PF12697"/>
    </source>
</evidence>
<reference evidence="6" key="1">
    <citation type="submission" date="2019-11" db="EMBL/GenBank/DDBJ databases">
        <title>Genomic insights into an expanded diversity of filamentous marine cyanobacteria reveals the extraordinary biosynthetic potential of Moorea and Okeania.</title>
        <authorList>
            <person name="Ferreira Leao T."/>
            <person name="Wang M."/>
            <person name="Moss N."/>
            <person name="Da Silva R."/>
            <person name="Sanders J."/>
            <person name="Nurk S."/>
            <person name="Gurevich A."/>
            <person name="Humphrey G."/>
            <person name="Reher R."/>
            <person name="Zhu Q."/>
            <person name="Belda-Ferre P."/>
            <person name="Glukhov E."/>
            <person name="Rex R."/>
            <person name="Dorrestein P.C."/>
            <person name="Knight R."/>
            <person name="Pevzner P."/>
            <person name="Gerwick W.H."/>
            <person name="Gerwick L."/>
        </authorList>
    </citation>
    <scope>NUCLEOTIDE SEQUENCE</scope>
    <source>
        <strain evidence="6">SIO1C4</strain>
    </source>
</reference>
<comment type="caution">
    <text evidence="6">The sequence shown here is derived from an EMBL/GenBank/DDBJ whole genome shotgun (WGS) entry which is preliminary data.</text>
</comment>
<evidence type="ECO:0000256" key="2">
    <source>
        <dbReference type="ARBA" id="ARBA00022963"/>
    </source>
</evidence>
<dbReference type="GO" id="GO:0003847">
    <property type="term" value="F:1-alkyl-2-acetylglycerophosphocholine esterase activity"/>
    <property type="evidence" value="ECO:0007669"/>
    <property type="project" value="TreeGrafter"/>
</dbReference>
<feature type="domain" description="DUF1400" evidence="4">
    <location>
        <begin position="44"/>
        <end position="169"/>
    </location>
</feature>
<name>A0A6B3N9B0_9CYAN</name>
<protein>
    <submittedName>
        <fullName evidence="6">Alpha/beta hydrolase</fullName>
    </submittedName>
</protein>
<dbReference type="Gene3D" id="3.40.50.1820">
    <property type="entry name" value="alpha/beta hydrolase"/>
    <property type="match status" value="1"/>
</dbReference>
<keyword evidence="1 6" id="KW-0378">Hydrolase</keyword>
<dbReference type="InterPro" id="IPR029058">
    <property type="entry name" value="AB_hydrolase_fold"/>
</dbReference>
<dbReference type="Pfam" id="PF12697">
    <property type="entry name" value="Abhydrolase_6"/>
    <property type="match status" value="1"/>
</dbReference>
<feature type="domain" description="AB hydrolase-1" evidence="5">
    <location>
        <begin position="260"/>
        <end position="401"/>
    </location>
</feature>
<dbReference type="SUPFAM" id="SSF53474">
    <property type="entry name" value="alpha/beta-Hydrolases"/>
    <property type="match status" value="1"/>
</dbReference>
<gene>
    <name evidence="6" type="ORF">F6J89_10675</name>
</gene>
<accession>A0A6B3N9B0</accession>
<keyword evidence="3" id="KW-0443">Lipid metabolism</keyword>
<evidence type="ECO:0000256" key="1">
    <source>
        <dbReference type="ARBA" id="ARBA00022801"/>
    </source>
</evidence>
<dbReference type="EMBL" id="JAAHFQ010000167">
    <property type="protein sequence ID" value="NER28073.1"/>
    <property type="molecule type" value="Genomic_DNA"/>
</dbReference>
<evidence type="ECO:0000256" key="3">
    <source>
        <dbReference type="ARBA" id="ARBA00023098"/>
    </source>
</evidence>
<dbReference type="PANTHER" id="PTHR10272">
    <property type="entry name" value="PLATELET-ACTIVATING FACTOR ACETYLHYDROLASE"/>
    <property type="match status" value="1"/>
</dbReference>
<evidence type="ECO:0000313" key="6">
    <source>
        <dbReference type="EMBL" id="NER28073.1"/>
    </source>
</evidence>
<evidence type="ECO:0000259" key="4">
    <source>
        <dbReference type="Pfam" id="PF07176"/>
    </source>
</evidence>
<dbReference type="InterPro" id="IPR000073">
    <property type="entry name" value="AB_hydrolase_1"/>
</dbReference>
<keyword evidence="2" id="KW-0442">Lipid degradation</keyword>